<dbReference type="Proteomes" id="UP001064782">
    <property type="component" value="Unassembled WGS sequence"/>
</dbReference>
<dbReference type="Pfam" id="PF00440">
    <property type="entry name" value="TetR_N"/>
    <property type="match status" value="1"/>
</dbReference>
<evidence type="ECO:0000256" key="2">
    <source>
        <dbReference type="ARBA" id="ARBA00023125"/>
    </source>
</evidence>
<dbReference type="InterPro" id="IPR023851">
    <property type="entry name" value="Tscrpt_reg_TetR-type"/>
</dbReference>
<dbReference type="Gene3D" id="1.10.10.60">
    <property type="entry name" value="Homeodomain-like"/>
    <property type="match status" value="1"/>
</dbReference>
<comment type="caution">
    <text evidence="7">The sequence shown here is derived from an EMBL/GenBank/DDBJ whole genome shotgun (WGS) entry which is preliminary data.</text>
</comment>
<organism evidence="7 8">
    <name type="scientific">Mycobacterium kiyosense</name>
    <dbReference type="NCBI Taxonomy" id="2871094"/>
    <lineage>
        <taxon>Bacteria</taxon>
        <taxon>Bacillati</taxon>
        <taxon>Actinomycetota</taxon>
        <taxon>Actinomycetes</taxon>
        <taxon>Mycobacteriales</taxon>
        <taxon>Mycobacteriaceae</taxon>
        <taxon>Mycobacterium</taxon>
    </lineage>
</organism>
<evidence type="ECO:0000313" key="7">
    <source>
        <dbReference type="EMBL" id="GLD31797.1"/>
    </source>
</evidence>
<keyword evidence="8" id="KW-1185">Reference proteome</keyword>
<dbReference type="Proteomes" id="UP001165663">
    <property type="component" value="Unassembled WGS sequence"/>
</dbReference>
<dbReference type="NCBIfam" id="TIGR03968">
    <property type="entry name" value="mycofact_TetR"/>
    <property type="match status" value="1"/>
</dbReference>
<dbReference type="GO" id="GO:0000976">
    <property type="term" value="F:transcription cis-regulatory region binding"/>
    <property type="evidence" value="ECO:0007669"/>
    <property type="project" value="TreeGrafter"/>
</dbReference>
<evidence type="ECO:0000256" key="4">
    <source>
        <dbReference type="PROSITE-ProRule" id="PRU00335"/>
    </source>
</evidence>
<evidence type="ECO:0000259" key="5">
    <source>
        <dbReference type="PROSITE" id="PS50977"/>
    </source>
</evidence>
<keyword evidence="1" id="KW-0805">Transcription regulation</keyword>
<dbReference type="PRINTS" id="PR00455">
    <property type="entry name" value="HTHTETR"/>
</dbReference>
<dbReference type="InterPro" id="IPR041347">
    <property type="entry name" value="MftR_C"/>
</dbReference>
<dbReference type="Gene3D" id="1.10.357.10">
    <property type="entry name" value="Tetracycline Repressor, domain 2"/>
    <property type="match status" value="1"/>
</dbReference>
<dbReference type="SUPFAM" id="SSF46689">
    <property type="entry name" value="Homeodomain-like"/>
    <property type="match status" value="1"/>
</dbReference>
<evidence type="ECO:0000256" key="1">
    <source>
        <dbReference type="ARBA" id="ARBA00023015"/>
    </source>
</evidence>
<dbReference type="InterPro" id="IPR050109">
    <property type="entry name" value="HTH-type_TetR-like_transc_reg"/>
</dbReference>
<evidence type="ECO:0000256" key="3">
    <source>
        <dbReference type="ARBA" id="ARBA00023163"/>
    </source>
</evidence>
<dbReference type="AlphaFoldDB" id="A0A9P3Q8X6"/>
<sequence length="219" mass="24019">MVGVTIVDKNMASSAVMEGRVLMLPESRVGRRRSTTPLHIADVAIDLFAARGFAEVSVDDVAQAAGISRRTLFRYYASKNAIPWGEFDSYLAQLRELLDGVDPGVPLREALRTALLEFNTFDECEAARHRQRMRVILETAELQAYSMTMYAGWREVIAGFVAHRTNCKATDLLPQTVAWTMLGVALSAYEFWLGDESVPLPAALGTAYDVVGASLDGIG</sequence>
<proteinExistence type="predicted"/>
<dbReference type="PROSITE" id="PS50977">
    <property type="entry name" value="HTH_TETR_2"/>
    <property type="match status" value="1"/>
</dbReference>
<gene>
    <name evidence="7" type="ORF">Mkiyose1413_36800</name>
    <name evidence="6" type="ORF">SRL2020028_48140</name>
</gene>
<evidence type="ECO:0000313" key="8">
    <source>
        <dbReference type="Proteomes" id="UP001064782"/>
    </source>
</evidence>
<keyword evidence="2 4" id="KW-0238">DNA-binding</keyword>
<dbReference type="EMBL" id="BRXE01000089">
    <property type="protein sequence ID" value="GLB85558.1"/>
    <property type="molecule type" value="Genomic_DNA"/>
</dbReference>
<evidence type="ECO:0000313" key="6">
    <source>
        <dbReference type="EMBL" id="GLB85558.1"/>
    </source>
</evidence>
<dbReference type="Pfam" id="PF17754">
    <property type="entry name" value="TetR_C_14"/>
    <property type="match status" value="1"/>
</dbReference>
<dbReference type="InterPro" id="IPR009057">
    <property type="entry name" value="Homeodomain-like_sf"/>
</dbReference>
<accession>A0A9P3Q8X6</accession>
<dbReference type="PANTHER" id="PTHR30055">
    <property type="entry name" value="HTH-TYPE TRANSCRIPTIONAL REGULATOR RUTR"/>
    <property type="match status" value="1"/>
</dbReference>
<name>A0A9P3Q8X6_9MYCO</name>
<dbReference type="PANTHER" id="PTHR30055:SF238">
    <property type="entry name" value="MYCOFACTOCIN BIOSYNTHESIS TRANSCRIPTIONAL REGULATOR MFTR-RELATED"/>
    <property type="match status" value="1"/>
</dbReference>
<dbReference type="GO" id="GO:0003700">
    <property type="term" value="F:DNA-binding transcription factor activity"/>
    <property type="evidence" value="ECO:0007669"/>
    <property type="project" value="TreeGrafter"/>
</dbReference>
<protein>
    <submittedName>
        <fullName evidence="7">TetR family transcriptional regulator</fullName>
    </submittedName>
</protein>
<feature type="DNA-binding region" description="H-T-H motif" evidence="4">
    <location>
        <begin position="57"/>
        <end position="76"/>
    </location>
</feature>
<reference evidence="7" key="1">
    <citation type="submission" date="2022-08" db="EMBL/GenBank/DDBJ databases">
        <title>Mycobacterium kiyosense sp. nov., scotochromogenic slow-glowing species isolated from respiratory specimens.</title>
        <authorList>
            <person name="Fukano H."/>
            <person name="Kazumi Y."/>
            <person name="Sakagami N."/>
            <person name="Ato M."/>
            <person name="Mitarai S."/>
            <person name="Hoshino Y."/>
        </authorList>
    </citation>
    <scope>NUCLEOTIDE SEQUENCE</scope>
    <source>
        <strain evidence="7">1413</strain>
        <strain evidence="6">SRL2020-028</strain>
    </source>
</reference>
<dbReference type="EMBL" id="BRZI01000031">
    <property type="protein sequence ID" value="GLD31797.1"/>
    <property type="molecule type" value="Genomic_DNA"/>
</dbReference>
<dbReference type="InterPro" id="IPR001647">
    <property type="entry name" value="HTH_TetR"/>
</dbReference>
<feature type="domain" description="HTH tetR-type" evidence="5">
    <location>
        <begin position="34"/>
        <end position="94"/>
    </location>
</feature>
<keyword evidence="3" id="KW-0804">Transcription</keyword>